<sequence length="115" mass="11872">MLGIILKLIVNAVALFAVVRLVPGISIAGSGTLFLAALVLGFLNAVLRPIISFFTLPITVLTLGLFTLVVNGAVFALAAWIVPGFNIAGIGSAILGALVFSVVSFVLNIIVRPVE</sequence>
<reference evidence="2 3" key="2">
    <citation type="journal article" date="2009" name="BMC Microbiol.">
        <title>The genome sequence of Geobacter metallireducens: features of metabolism, physiology and regulation common and dissimilar to Geobacter sulfurreducens.</title>
        <authorList>
            <person name="Aklujkar M."/>
            <person name="Krushkal J."/>
            <person name="DiBartolo G."/>
            <person name="Lapidus A."/>
            <person name="Land M.L."/>
            <person name="Lovley D.R."/>
        </authorList>
    </citation>
    <scope>NUCLEOTIDE SEQUENCE [LARGE SCALE GENOMIC DNA]</scope>
    <source>
        <strain evidence="3">ATCC 53774 / DSM 7210 / GS-15</strain>
    </source>
</reference>
<name>Q39PR4_GEOMG</name>
<dbReference type="KEGG" id="gme:Gmet_3555"/>
<dbReference type="eggNOG" id="COG1950">
    <property type="taxonomic scope" value="Bacteria"/>
</dbReference>
<proteinExistence type="predicted"/>
<accession>Q39PR4</accession>
<dbReference type="EMBL" id="CP000148">
    <property type="protein sequence ID" value="ABB33760.1"/>
    <property type="molecule type" value="Genomic_DNA"/>
</dbReference>
<evidence type="ECO:0008006" key="4">
    <source>
        <dbReference type="Google" id="ProtNLM"/>
    </source>
</evidence>
<protein>
    <recommendedName>
        <fullName evidence="4">Phage holin family protein</fullName>
    </recommendedName>
</protein>
<evidence type="ECO:0000313" key="2">
    <source>
        <dbReference type="EMBL" id="ABB33760.1"/>
    </source>
</evidence>
<keyword evidence="3" id="KW-1185">Reference proteome</keyword>
<dbReference type="Proteomes" id="UP000007073">
    <property type="component" value="Chromosome"/>
</dbReference>
<dbReference type="HOGENOM" id="CLU_120441_2_4_7"/>
<dbReference type="AlphaFoldDB" id="Q39PR4"/>
<keyword evidence="1" id="KW-0472">Membrane</keyword>
<dbReference type="PANTHER" id="PTHR37309">
    <property type="entry name" value="SLR0284 PROTEIN"/>
    <property type="match status" value="1"/>
</dbReference>
<feature type="transmembrane region" description="Helical" evidence="1">
    <location>
        <begin position="54"/>
        <end position="81"/>
    </location>
</feature>
<evidence type="ECO:0000313" key="3">
    <source>
        <dbReference type="Proteomes" id="UP000007073"/>
    </source>
</evidence>
<dbReference type="PANTHER" id="PTHR37309:SF1">
    <property type="entry name" value="SLR0284 PROTEIN"/>
    <property type="match status" value="1"/>
</dbReference>
<feature type="transmembrane region" description="Helical" evidence="1">
    <location>
        <begin position="28"/>
        <end position="47"/>
    </location>
</feature>
<feature type="transmembrane region" description="Helical" evidence="1">
    <location>
        <begin position="5"/>
        <end position="22"/>
    </location>
</feature>
<dbReference type="RefSeq" id="WP_004513711.1">
    <property type="nucleotide sequence ID" value="NC_007517.1"/>
</dbReference>
<keyword evidence="1" id="KW-0812">Transmembrane</keyword>
<evidence type="ECO:0000256" key="1">
    <source>
        <dbReference type="SAM" id="Phobius"/>
    </source>
</evidence>
<gene>
    <name evidence="2" type="ordered locus">Gmet_3555</name>
</gene>
<keyword evidence="1" id="KW-1133">Transmembrane helix</keyword>
<organism evidence="2 3">
    <name type="scientific">Geobacter metallireducens (strain ATCC 53774 / DSM 7210 / GS-15)</name>
    <dbReference type="NCBI Taxonomy" id="269799"/>
    <lineage>
        <taxon>Bacteria</taxon>
        <taxon>Pseudomonadati</taxon>
        <taxon>Thermodesulfobacteriota</taxon>
        <taxon>Desulfuromonadia</taxon>
        <taxon>Geobacterales</taxon>
        <taxon>Geobacteraceae</taxon>
        <taxon>Geobacter</taxon>
    </lineage>
</organism>
<dbReference type="InterPro" id="IPR007165">
    <property type="entry name" value="Phage_holin_4_2"/>
</dbReference>
<feature type="transmembrane region" description="Helical" evidence="1">
    <location>
        <begin position="87"/>
        <end position="111"/>
    </location>
</feature>
<dbReference type="Pfam" id="PF04020">
    <property type="entry name" value="Phage_holin_4_2"/>
    <property type="match status" value="1"/>
</dbReference>
<dbReference type="STRING" id="269799.Gmet_3555"/>
<reference evidence="2 3" key="1">
    <citation type="submission" date="2005-10" db="EMBL/GenBank/DDBJ databases">
        <title>Complete sequence of Geobacter metallireducens GS-15.</title>
        <authorList>
            <consortium name="US DOE Joint Genome Institute"/>
            <person name="Copeland A."/>
            <person name="Lucas S."/>
            <person name="Lapidus A."/>
            <person name="Barry K."/>
            <person name="Detter J.C."/>
            <person name="Glavina T."/>
            <person name="Hammon N."/>
            <person name="Israni S."/>
            <person name="Pitluck S."/>
            <person name="Di Bartolo G."/>
            <person name="Chain P."/>
            <person name="Schmutz J."/>
            <person name="Larimer F."/>
            <person name="Land M."/>
            <person name="Kyrpides N."/>
            <person name="Ivanova N."/>
            <person name="Richardson P."/>
        </authorList>
    </citation>
    <scope>NUCLEOTIDE SEQUENCE [LARGE SCALE GENOMIC DNA]</scope>
    <source>
        <strain evidence="3">ATCC 53774 / DSM 7210 / GS-15</strain>
    </source>
</reference>